<keyword evidence="6" id="KW-1185">Reference proteome</keyword>
<keyword evidence="5" id="KW-0966">Cell projection</keyword>
<feature type="domain" description="FlgD Tudor-like" evidence="4">
    <location>
        <begin position="78"/>
        <end position="130"/>
    </location>
</feature>
<comment type="similarity">
    <text evidence="1">Belongs to the FlgD family.</text>
</comment>
<dbReference type="RefSeq" id="WP_126307097.1">
    <property type="nucleotide sequence ID" value="NZ_AP018449.1"/>
</dbReference>
<dbReference type="EMBL" id="AP018449">
    <property type="protein sequence ID" value="BBB90407.1"/>
    <property type="molecule type" value="Genomic_DNA"/>
</dbReference>
<evidence type="ECO:0000256" key="1">
    <source>
        <dbReference type="ARBA" id="ARBA00010577"/>
    </source>
</evidence>
<keyword evidence="2" id="KW-1005">Bacterial flagellum biogenesis</keyword>
<evidence type="ECO:0000259" key="4">
    <source>
        <dbReference type="Pfam" id="PF13861"/>
    </source>
</evidence>
<evidence type="ECO:0000313" key="5">
    <source>
        <dbReference type="EMBL" id="BBB90407.1"/>
    </source>
</evidence>
<dbReference type="InterPro" id="IPR005648">
    <property type="entry name" value="FlgD"/>
</dbReference>
<name>A0A348AH59_9FIRM</name>
<dbReference type="KEGG" id="mana:MAMMFC1_01058"/>
<reference evidence="5 6" key="1">
    <citation type="journal article" date="2018" name="Int. J. Syst. Evol. Microbiol.">
        <title>Methylomusa anaerophila gen. nov., sp. nov., an anaerobic methanol-utilizing bacterium isolated from a microbial fuel cell.</title>
        <authorList>
            <person name="Amano N."/>
            <person name="Yamamuro A."/>
            <person name="Miyahara M."/>
            <person name="Kouzuma A."/>
            <person name="Abe T."/>
            <person name="Watanabe K."/>
        </authorList>
    </citation>
    <scope>NUCLEOTIDE SEQUENCE [LARGE SCALE GENOMIC DNA]</scope>
    <source>
        <strain evidence="5 6">MMFC1</strain>
    </source>
</reference>
<evidence type="ECO:0000256" key="2">
    <source>
        <dbReference type="ARBA" id="ARBA00022795"/>
    </source>
</evidence>
<dbReference type="AlphaFoldDB" id="A0A348AH59"/>
<organism evidence="5 6">
    <name type="scientific">Methylomusa anaerophila</name>
    <dbReference type="NCBI Taxonomy" id="1930071"/>
    <lineage>
        <taxon>Bacteria</taxon>
        <taxon>Bacillati</taxon>
        <taxon>Bacillota</taxon>
        <taxon>Negativicutes</taxon>
        <taxon>Selenomonadales</taxon>
        <taxon>Sporomusaceae</taxon>
        <taxon>Methylomusa</taxon>
    </lineage>
</organism>
<dbReference type="Proteomes" id="UP000276437">
    <property type="component" value="Chromosome"/>
</dbReference>
<sequence length="143" mass="15051">MSSTTSISSLASNTATTVSSTTDSNTTIDFNDFLTLLTTELQYQDPTDPLDTSEYMSQMVGIESLQQLNNIYTMEGTSQAISLIGKEVSYQTTDSGGTTTTATGVVDSVSSSSAGVYLNIDGTKVELSSVYEVTNADTDSTST</sequence>
<dbReference type="InterPro" id="IPR025963">
    <property type="entry name" value="FLgD_Tudor"/>
</dbReference>
<proteinExistence type="inferred from homology"/>
<dbReference type="Pfam" id="PF13861">
    <property type="entry name" value="FLgD_tudor"/>
    <property type="match status" value="1"/>
</dbReference>
<protein>
    <submittedName>
        <fullName evidence="5">Flagellar basal body rod modification protein</fullName>
    </submittedName>
</protein>
<gene>
    <name evidence="5" type="ORF">MAMMFC1_01058</name>
</gene>
<evidence type="ECO:0000313" key="6">
    <source>
        <dbReference type="Proteomes" id="UP000276437"/>
    </source>
</evidence>
<dbReference type="Pfam" id="PF03963">
    <property type="entry name" value="FlgD"/>
    <property type="match status" value="1"/>
</dbReference>
<evidence type="ECO:0000256" key="3">
    <source>
        <dbReference type="SAM" id="MobiDB-lite"/>
    </source>
</evidence>
<keyword evidence="5" id="KW-0969">Cilium</keyword>
<feature type="region of interest" description="Disordered" evidence="3">
    <location>
        <begin position="1"/>
        <end position="22"/>
    </location>
</feature>
<accession>A0A348AH59</accession>
<keyword evidence="5" id="KW-0282">Flagellum</keyword>
<dbReference type="OrthoDB" id="280334at2"/>
<dbReference type="GO" id="GO:0044781">
    <property type="term" value="P:bacterial-type flagellum organization"/>
    <property type="evidence" value="ECO:0007669"/>
    <property type="project" value="UniProtKB-KW"/>
</dbReference>